<accession>A0ABX2H294</accession>
<comment type="caution">
    <text evidence="1">The sequence shown here is derived from an EMBL/GenBank/DDBJ whole genome shotgun (WGS) entry which is preliminary data.</text>
</comment>
<gene>
    <name evidence="1" type="ORF">G5B17_02270</name>
</gene>
<protein>
    <submittedName>
        <fullName evidence="1">Uncharacterized protein</fullName>
    </submittedName>
</protein>
<proteinExistence type="predicted"/>
<dbReference type="EMBL" id="JAAITS010000004">
    <property type="protein sequence ID" value="NSG84284.1"/>
    <property type="molecule type" value="Genomic_DNA"/>
</dbReference>
<keyword evidence="2" id="KW-1185">Reference proteome</keyword>
<name>A0ABX2H294_9FIRM</name>
<evidence type="ECO:0000313" key="1">
    <source>
        <dbReference type="EMBL" id="NSG84284.1"/>
    </source>
</evidence>
<dbReference type="Proteomes" id="UP001644719">
    <property type="component" value="Unassembled WGS sequence"/>
</dbReference>
<reference evidence="1 2" key="1">
    <citation type="journal article" date="2020" name="Cell Host Microbe">
        <title>Functional and Genomic Variation between Human-Derived Isolates of Lachnospiraceae Reveals Inter- and Intra-Species Diversity.</title>
        <authorList>
            <person name="Sorbara M.T."/>
            <person name="Littmann E.R."/>
            <person name="Fontana E."/>
            <person name="Moody T.U."/>
            <person name="Kohout C.E."/>
            <person name="Gjonbalaj M."/>
            <person name="Eaton V."/>
            <person name="Seok R."/>
            <person name="Leiner I.M."/>
            <person name="Pamer E.G."/>
        </authorList>
    </citation>
    <scope>NUCLEOTIDE SEQUENCE [LARGE SCALE GENOMIC DNA]</scope>
    <source>
        <strain evidence="1 2">MSK.17.74</strain>
    </source>
</reference>
<sequence>MKDITVQKFINTYNKKESDKEKQDYIKSMVKIEYMPINTKMTLAEKIVENAYWKDVEKKDIVSVSSPVRHVLHVYTIINNYTYVHMDNKTMAEDYDYLNRGGLVVELIKAIGNDVTEFTAIEEMTAQDFMTNHYGTQAFIQNQVTRLNDVLKQVGTSLAPVFAEAMKDISKEDIIKLVKAISSK</sequence>
<organism evidence="1 2">
    <name type="scientific">Blautia faecis</name>
    <dbReference type="NCBI Taxonomy" id="871665"/>
    <lineage>
        <taxon>Bacteria</taxon>
        <taxon>Bacillati</taxon>
        <taxon>Bacillota</taxon>
        <taxon>Clostridia</taxon>
        <taxon>Lachnospirales</taxon>
        <taxon>Lachnospiraceae</taxon>
        <taxon>Blautia</taxon>
    </lineage>
</organism>
<dbReference type="RefSeq" id="WP_173769272.1">
    <property type="nucleotide sequence ID" value="NZ_JAAITS010000004.1"/>
</dbReference>
<evidence type="ECO:0000313" key="2">
    <source>
        <dbReference type="Proteomes" id="UP001644719"/>
    </source>
</evidence>